<feature type="region of interest" description="Disordered" evidence="1">
    <location>
        <begin position="26"/>
        <end position="45"/>
    </location>
</feature>
<gene>
    <name evidence="2" type="ORF">ACEZDE_06030</name>
</gene>
<reference evidence="2 3" key="1">
    <citation type="submission" date="2024-09" db="EMBL/GenBank/DDBJ databases">
        <authorList>
            <person name="Lee S.D."/>
        </authorList>
    </citation>
    <scope>NUCLEOTIDE SEQUENCE [LARGE SCALE GENOMIC DNA]</scope>
    <source>
        <strain evidence="2 3">N8-3</strain>
    </source>
</reference>
<evidence type="ECO:0000256" key="1">
    <source>
        <dbReference type="SAM" id="MobiDB-lite"/>
    </source>
</evidence>
<comment type="caution">
    <text evidence="2">The sequence shown here is derived from an EMBL/GenBank/DDBJ whole genome shotgun (WGS) entry which is preliminary data.</text>
</comment>
<proteinExistence type="predicted"/>
<dbReference type="Proteomes" id="UP001592531">
    <property type="component" value="Unassembled WGS sequence"/>
</dbReference>
<evidence type="ECO:0000313" key="3">
    <source>
        <dbReference type="Proteomes" id="UP001592531"/>
    </source>
</evidence>
<protein>
    <submittedName>
        <fullName evidence="2">Uncharacterized protein</fullName>
    </submittedName>
</protein>
<dbReference type="EMBL" id="JBHFAB010000003">
    <property type="protein sequence ID" value="MFC1416198.1"/>
    <property type="molecule type" value="Genomic_DNA"/>
</dbReference>
<dbReference type="RefSeq" id="WP_380533242.1">
    <property type="nucleotide sequence ID" value="NZ_JBHFAB010000003.1"/>
</dbReference>
<feature type="compositionally biased region" description="Basic and acidic residues" evidence="1">
    <location>
        <begin position="36"/>
        <end position="45"/>
    </location>
</feature>
<sequence>MTVTVLEHPYRDIRFDRLEPWPVLRFPGEEDEEDGGETHICRGID</sequence>
<name>A0ABV6VR98_9ACTN</name>
<accession>A0ABV6VR98</accession>
<keyword evidence="3" id="KW-1185">Reference proteome</keyword>
<organism evidence="2 3">
    <name type="scientific">Streptacidiphilus cavernicola</name>
    <dbReference type="NCBI Taxonomy" id="3342716"/>
    <lineage>
        <taxon>Bacteria</taxon>
        <taxon>Bacillati</taxon>
        <taxon>Actinomycetota</taxon>
        <taxon>Actinomycetes</taxon>
        <taxon>Kitasatosporales</taxon>
        <taxon>Streptomycetaceae</taxon>
        <taxon>Streptacidiphilus</taxon>
    </lineage>
</organism>
<evidence type="ECO:0000313" key="2">
    <source>
        <dbReference type="EMBL" id="MFC1416198.1"/>
    </source>
</evidence>